<accession>A0A5A8E803</accession>
<evidence type="ECO:0000256" key="4">
    <source>
        <dbReference type="PIRSR" id="PIRSR623088-2"/>
    </source>
</evidence>
<evidence type="ECO:0000259" key="7">
    <source>
        <dbReference type="PROSITE" id="PS51845"/>
    </source>
</evidence>
<feature type="compositionally biased region" description="Low complexity" evidence="6">
    <location>
        <begin position="980"/>
        <end position="992"/>
    </location>
</feature>
<dbReference type="Pfam" id="PF00233">
    <property type="entry name" value="PDEase_I"/>
    <property type="match status" value="2"/>
</dbReference>
<feature type="active site" description="Proton donor" evidence="3">
    <location>
        <position position="1177"/>
    </location>
</feature>
<feature type="binding site" evidence="5">
    <location>
        <position position="1439"/>
    </location>
    <ligand>
        <name>Zn(2+)</name>
        <dbReference type="ChEBI" id="CHEBI:29105"/>
        <label>1</label>
    </ligand>
</feature>
<sequence length="1624" mass="168360">MAFVVASGLSTQALLRESTTARVAEILTDTVVSSFNSALSGTVVDVTLRLAQAAEAGNLTTLHDQGATLSHRRHEPPHFARVDAINYLSTTAGAVPKARLAQIAFVDGSFMAVGYLDNESFTNVSSGWTGGLAYLQRPADESGFPGVGTVTAYAPELAVEAGEAARTNTSSVLPASIATRENFDPRDELWYRLAMRAARELNDAVEGGAEGVAHGVSDEVVWTPIANLSFAQIAPDGRVIHVGTTASTALRNPTTGEVIGVLGMDVGAEDALAGTLHDLAKRLYRLRTRTHLSLVEPYSKCTVASSVTRQVFLPLDSGTCSDVHGALLVGAPLDHVTGIAIEASRRLIAAANASAAELDPIDRRAFRTAYNLSDSNQVPFDIALPSVFGVLGPAMQDTSAVVGDVANTRNALLRSTKQDLVEEPYSLDTELKGPDAIAVADRHVIPNAALYGETSYGVINAFLQLPPLSTMMLVIAIDERDLGKYAGLPATITSGAIAVVLSMLVSVALVVLGSQLGGESSDSDQEMDVILSDLVSPDAIDAGTAPVAMALRLLSKMKRRLPLDRETRRYVSRLTDLMKRAGDGAYMPAAFEDVIGNGHDLGGVAVSAGDQDKSPAAWTAKRDSADVTDNPSTGVVGGPRRRVAGSPAPSGARAAHVRASPSGAPGGRPLAPRAGKSVRLLETLDEAASAAAMSRTTSGDGTTTGEQFADEADDVTATRNRGVASSDSGDEGGQQSGSAGAGAGAGAGGVDMTGDVTMVESTLDGDVDLEGLWSRHLSVDDVMSSYLPPALCCAVRDATSLSAPAYLFTPALLAASQRIQEWLRQGAAVTRAEELSFDQECGAKLAALDAVLTASQCAVDGSVIRGDRSERMLMLGNTGPITFQSGTSLTGGGNSSSGGGGGGGVGLRAGSGNGSGSTVTPLGVTGPGGGWRSKQPLGAKGRGSSKLLVLGGLPAAGLARSPVRSGSTRTKSGRDIARGTSASDLLASASEATEGDDDGEVIGDGRVAGDSIDGMRVEPASASANSADMAEVQGGVNTTATAADVLTAAADSVGESRPGHQRVTSSSSSIAGLATAEAILSGDVDPRDALMLRPPQHRPPALSALPGVFEIASASLQQWSWSIFDFVNNHCRSNFLPAVGLATLRSWGTLERLHVPEVPVALYLSAVERAYRSPSYHNSLHGTDATHSMTWLLHSRRFDCLSDVERFAGVIAPAIHDVAHPGVNTGYLTSSGSRLALRYNDTSPLESFHVAASFELAAAMGDASPLLALAESDRAYARSLIIEIVLGTDMSRSMELTAKFVTAVSEADPVWKRMRRHHGDAGLTRVRIRPSLPGDVDVDNASGSDDVGSAGETGAGVVVPVRLALAAGRSRRRVAAASASATRGDGGSSPANRGGGSNLGGVSGASVASSYRRDDHGDLVVPALENVTTAMVFAMKCADIGHCCKPFDQHQEWSRRVVLEFCLQGRREAEAGGSPPPFMDEANLHTTHSSQAGFLGFVAVPMWRKLADWLPEASEPLAVAEANKATWDEVAFRGDEVERRVEGLARAGPENSGAMAAAVTANPTLDPMCAADLRKGLSENVTALIGTVAAPGDEDLHRFVGATMAMYHQQVIDEAAARAAAEQR</sequence>
<keyword evidence="2" id="KW-0378">Hydrolase</keyword>
<feature type="region of interest" description="Disordered" evidence="6">
    <location>
        <begin position="884"/>
        <end position="943"/>
    </location>
</feature>
<evidence type="ECO:0000256" key="1">
    <source>
        <dbReference type="ARBA" id="ARBA00022723"/>
    </source>
</evidence>
<evidence type="ECO:0000313" key="8">
    <source>
        <dbReference type="EMBL" id="KAA0173428.1"/>
    </source>
</evidence>
<dbReference type="Gene3D" id="1.10.1300.10">
    <property type="entry name" value="3'5'-cyclic nucleotide phosphodiesterase, catalytic domain"/>
    <property type="match status" value="1"/>
</dbReference>
<name>A0A5A8E803_CAFRO</name>
<feature type="binding site" evidence="5">
    <location>
        <position position="1217"/>
    </location>
    <ligand>
        <name>Zn(2+)</name>
        <dbReference type="ChEBI" id="CHEBI:29105"/>
        <label>1</label>
    </ligand>
</feature>
<feature type="compositionally biased region" description="Gly residues" evidence="6">
    <location>
        <begin position="1393"/>
        <end position="1403"/>
    </location>
</feature>
<organism evidence="8 9">
    <name type="scientific">Cafeteria roenbergensis</name>
    <name type="common">Marine flagellate</name>
    <dbReference type="NCBI Taxonomy" id="33653"/>
    <lineage>
        <taxon>Eukaryota</taxon>
        <taxon>Sar</taxon>
        <taxon>Stramenopiles</taxon>
        <taxon>Bigyra</taxon>
        <taxon>Opalozoa</taxon>
        <taxon>Bicosoecida</taxon>
        <taxon>Cafeteriaceae</taxon>
        <taxon>Cafeteria</taxon>
    </lineage>
</organism>
<feature type="region of interest" description="Disordered" evidence="6">
    <location>
        <begin position="958"/>
        <end position="1012"/>
    </location>
</feature>
<evidence type="ECO:0000256" key="3">
    <source>
        <dbReference type="PIRSR" id="PIRSR623088-1"/>
    </source>
</evidence>
<feature type="binding site" evidence="4">
    <location>
        <position position="1439"/>
    </location>
    <ligand>
        <name>AMP</name>
        <dbReference type="ChEBI" id="CHEBI:456215"/>
    </ligand>
</feature>
<evidence type="ECO:0000313" key="9">
    <source>
        <dbReference type="Proteomes" id="UP000322899"/>
    </source>
</evidence>
<dbReference type="GO" id="GO:0007165">
    <property type="term" value="P:signal transduction"/>
    <property type="evidence" value="ECO:0007669"/>
    <property type="project" value="InterPro"/>
</dbReference>
<dbReference type="PRINTS" id="PR00387">
    <property type="entry name" value="PDIESTERASE1"/>
</dbReference>
<protein>
    <recommendedName>
        <fullName evidence="7">PDEase domain-containing protein</fullName>
    </recommendedName>
</protein>
<dbReference type="OrthoDB" id="546632at2759"/>
<feature type="domain" description="PDEase" evidence="7">
    <location>
        <begin position="1094"/>
        <end position="1534"/>
    </location>
</feature>
<feature type="binding site" evidence="4">
    <location>
        <begin position="1177"/>
        <end position="1181"/>
    </location>
    <ligand>
        <name>AMP</name>
        <dbReference type="ChEBI" id="CHEBI:456215"/>
    </ligand>
</feature>
<feature type="compositionally biased region" description="Low complexity" evidence="6">
    <location>
        <begin position="689"/>
        <end position="705"/>
    </location>
</feature>
<dbReference type="GO" id="GO:0046872">
    <property type="term" value="F:metal ion binding"/>
    <property type="evidence" value="ECO:0007669"/>
    <property type="project" value="UniProtKB-KW"/>
</dbReference>
<dbReference type="InterPro" id="IPR002073">
    <property type="entry name" value="PDEase_catalytic_dom"/>
</dbReference>
<dbReference type="SUPFAM" id="SSF109604">
    <property type="entry name" value="HD-domain/PDEase-like"/>
    <property type="match status" value="1"/>
</dbReference>
<dbReference type="PROSITE" id="PS51845">
    <property type="entry name" value="PDEASE_I_2"/>
    <property type="match status" value="1"/>
</dbReference>
<dbReference type="InterPro" id="IPR023088">
    <property type="entry name" value="PDEase"/>
</dbReference>
<feature type="region of interest" description="Disordered" evidence="6">
    <location>
        <begin position="1376"/>
        <end position="1407"/>
    </location>
</feature>
<dbReference type="Proteomes" id="UP000322899">
    <property type="component" value="Unassembled WGS sequence"/>
</dbReference>
<feature type="compositionally biased region" description="Gly residues" evidence="6">
    <location>
        <begin position="889"/>
        <end position="915"/>
    </location>
</feature>
<dbReference type="InterPro" id="IPR036971">
    <property type="entry name" value="PDEase_catalytic_dom_sf"/>
</dbReference>
<evidence type="ECO:0000256" key="6">
    <source>
        <dbReference type="SAM" id="MobiDB-lite"/>
    </source>
</evidence>
<feature type="compositionally biased region" description="Gly residues" evidence="6">
    <location>
        <begin position="731"/>
        <end position="748"/>
    </location>
</feature>
<feature type="binding site" evidence="5">
    <location>
        <position position="1217"/>
    </location>
    <ligand>
        <name>Zn(2+)</name>
        <dbReference type="ChEBI" id="CHEBI:29105"/>
        <label>2</label>
    </ligand>
</feature>
<feature type="compositionally biased region" description="Low complexity" evidence="6">
    <location>
        <begin position="644"/>
        <end position="654"/>
    </location>
</feature>
<feature type="binding site" evidence="5">
    <location>
        <position position="1216"/>
    </location>
    <ligand>
        <name>Zn(2+)</name>
        <dbReference type="ChEBI" id="CHEBI:29105"/>
        <label>1</label>
    </ligand>
</feature>
<comment type="caution">
    <text evidence="8">The sequence shown here is derived from an EMBL/GenBank/DDBJ whole genome shotgun (WGS) entry which is preliminary data.</text>
</comment>
<feature type="region of interest" description="Disordered" evidence="6">
    <location>
        <begin position="606"/>
        <end position="673"/>
    </location>
</feature>
<feature type="binding site" evidence="4">
    <location>
        <position position="1491"/>
    </location>
    <ligand>
        <name>AMP</name>
        <dbReference type="ChEBI" id="CHEBI:456215"/>
    </ligand>
</feature>
<evidence type="ECO:0000256" key="2">
    <source>
        <dbReference type="ARBA" id="ARBA00022801"/>
    </source>
</evidence>
<feature type="binding site" evidence="5">
    <location>
        <position position="1181"/>
    </location>
    <ligand>
        <name>Zn(2+)</name>
        <dbReference type="ChEBI" id="CHEBI:29105"/>
        <label>1</label>
    </ligand>
</feature>
<dbReference type="GO" id="GO:0004114">
    <property type="term" value="F:3',5'-cyclic-nucleotide phosphodiesterase activity"/>
    <property type="evidence" value="ECO:0007669"/>
    <property type="project" value="InterPro"/>
</dbReference>
<reference evidence="8 9" key="1">
    <citation type="submission" date="2019-07" db="EMBL/GenBank/DDBJ databases">
        <title>Genomes of Cafeteria roenbergensis.</title>
        <authorList>
            <person name="Fischer M.G."/>
            <person name="Hackl T."/>
            <person name="Roman M."/>
        </authorList>
    </citation>
    <scope>NUCLEOTIDE SEQUENCE [LARGE SCALE GENOMIC DNA]</scope>
    <source>
        <strain evidence="8 9">E4-10P</strain>
    </source>
</reference>
<dbReference type="PANTHER" id="PTHR11347">
    <property type="entry name" value="CYCLIC NUCLEOTIDE PHOSPHODIESTERASE"/>
    <property type="match status" value="1"/>
</dbReference>
<feature type="region of interest" description="Disordered" evidence="6">
    <location>
        <begin position="689"/>
        <end position="748"/>
    </location>
</feature>
<feature type="binding site" evidence="4">
    <location>
        <position position="1217"/>
    </location>
    <ligand>
        <name>AMP</name>
        <dbReference type="ChEBI" id="CHEBI:456215"/>
    </ligand>
</feature>
<evidence type="ECO:0000256" key="5">
    <source>
        <dbReference type="PIRSR" id="PIRSR623088-3"/>
    </source>
</evidence>
<dbReference type="EMBL" id="VLTO01000033">
    <property type="protein sequence ID" value="KAA0173428.1"/>
    <property type="molecule type" value="Genomic_DNA"/>
</dbReference>
<proteinExistence type="predicted"/>
<gene>
    <name evidence="8" type="ORF">FNF27_05068</name>
</gene>
<keyword evidence="1 5" id="KW-0479">Metal-binding</keyword>